<proteinExistence type="predicted"/>
<gene>
    <name evidence="1" type="ORF">SDC9_108055</name>
</gene>
<evidence type="ECO:0008006" key="2">
    <source>
        <dbReference type="Google" id="ProtNLM"/>
    </source>
</evidence>
<name>A0A645B6V7_9ZZZZ</name>
<evidence type="ECO:0000313" key="1">
    <source>
        <dbReference type="EMBL" id="MPM61199.1"/>
    </source>
</evidence>
<organism evidence="1">
    <name type="scientific">bioreactor metagenome</name>
    <dbReference type="NCBI Taxonomy" id="1076179"/>
    <lineage>
        <taxon>unclassified sequences</taxon>
        <taxon>metagenomes</taxon>
        <taxon>ecological metagenomes</taxon>
    </lineage>
</organism>
<dbReference type="AlphaFoldDB" id="A0A645B6V7"/>
<comment type="caution">
    <text evidence="1">The sequence shown here is derived from an EMBL/GenBank/DDBJ whole genome shotgun (WGS) entry which is preliminary data.</text>
</comment>
<dbReference type="EMBL" id="VSSQ01018209">
    <property type="protein sequence ID" value="MPM61199.1"/>
    <property type="molecule type" value="Genomic_DNA"/>
</dbReference>
<dbReference type="Pfam" id="PF09903">
    <property type="entry name" value="DUF2130"/>
    <property type="match status" value="1"/>
</dbReference>
<sequence>MKEKYEIQIKDRDDAIERLKDMKLKLSTKMVGETLEQHCETEFARIRSAAFPMAYFEKDTDAKTGSKGDYIFREADNSGTEFISIMFEMKNESDETATKKKNEDFFKELDKDRNEKACEYAILVSLLEPNSELFNGGIVDVSYRYPKMYVVRPQFFIPMITLLRNAAQNSLKYRTELALIKAQNIDISNFEADLDRFKTAFGKNYDLASKRFQTAIEEIDKSIDHLQKTKEALLGTDRNLRLANEKAQEVSIKKLTSGNPTMEAKFSALNSDALHSDGTDS</sequence>
<accession>A0A645B6V7</accession>
<reference evidence="1" key="1">
    <citation type="submission" date="2019-08" db="EMBL/GenBank/DDBJ databases">
        <authorList>
            <person name="Kucharzyk K."/>
            <person name="Murdoch R.W."/>
            <person name="Higgins S."/>
            <person name="Loffler F."/>
        </authorList>
    </citation>
    <scope>NUCLEOTIDE SEQUENCE</scope>
</reference>
<dbReference type="InterPro" id="IPR019219">
    <property type="entry name" value="DUF2130"/>
</dbReference>
<protein>
    <recommendedName>
        <fullName evidence="2">DUF2130 domain-containing protein</fullName>
    </recommendedName>
</protein>